<dbReference type="PANTHER" id="PTHR10196:SF68">
    <property type="entry name" value="GLYCEROL KINASE 5-RELATED"/>
    <property type="match status" value="1"/>
</dbReference>
<comment type="similarity">
    <text evidence="3 14">Belongs to the FGGY kinase family.</text>
</comment>
<keyword evidence="6 14" id="KW-0808">Transferase</keyword>
<protein>
    <recommendedName>
        <fullName evidence="13">Glycerol kinase 5</fullName>
        <ecNumber evidence="4">2.7.1.30</ecNumber>
    </recommendedName>
    <alternativeName>
        <fullName evidence="11">ATP:glycerol 3-phosphotransferase 5</fullName>
    </alternativeName>
</protein>
<dbReference type="OrthoDB" id="6278781at2759"/>
<evidence type="ECO:0000256" key="2">
    <source>
        <dbReference type="ARBA" id="ARBA00005190"/>
    </source>
</evidence>
<comment type="subcellular location">
    <subcellularLocation>
        <location evidence="1">Cytoplasm</location>
    </subcellularLocation>
</comment>
<comment type="pathway">
    <text evidence="2">Polyol metabolism; glycerol degradation via glycerol kinase pathway; sn-glycerol 3-phosphate from glycerol: step 1/1.</text>
</comment>
<feature type="domain" description="Carbohydrate kinase FGGY C-terminal" evidence="17">
    <location>
        <begin position="279"/>
        <end position="460"/>
    </location>
</feature>
<keyword evidence="9" id="KW-0319">Glycerol metabolism</keyword>
<evidence type="ECO:0000256" key="11">
    <source>
        <dbReference type="ARBA" id="ARBA00033026"/>
    </source>
</evidence>
<name>A0A6J1N2A4_BICAN</name>
<dbReference type="Pfam" id="PF02782">
    <property type="entry name" value="FGGY_C"/>
    <property type="match status" value="1"/>
</dbReference>
<evidence type="ECO:0000256" key="9">
    <source>
        <dbReference type="ARBA" id="ARBA00022798"/>
    </source>
</evidence>
<dbReference type="CDD" id="cd07793">
    <property type="entry name" value="ASKHA_NBD_FGGY_GK5-like"/>
    <property type="match status" value="1"/>
</dbReference>
<evidence type="ECO:0000313" key="18">
    <source>
        <dbReference type="Proteomes" id="UP001652582"/>
    </source>
</evidence>
<dbReference type="FunFam" id="3.30.420.40:FF:000102">
    <property type="entry name" value="Putative glycerol kinase 5"/>
    <property type="match status" value="1"/>
</dbReference>
<dbReference type="PIRSF" id="PIRSF000538">
    <property type="entry name" value="GlpK"/>
    <property type="match status" value="1"/>
</dbReference>
<feature type="compositionally biased region" description="Basic residues" evidence="15">
    <location>
        <begin position="541"/>
        <end position="550"/>
    </location>
</feature>
<feature type="region of interest" description="Disordered" evidence="15">
    <location>
        <begin position="517"/>
        <end position="550"/>
    </location>
</feature>
<dbReference type="SUPFAM" id="SSF53067">
    <property type="entry name" value="Actin-like ATPase domain"/>
    <property type="match status" value="2"/>
</dbReference>
<dbReference type="UniPathway" id="UPA00618">
    <property type="reaction ID" value="UER00672"/>
</dbReference>
<keyword evidence="7" id="KW-0547">Nucleotide-binding</keyword>
<dbReference type="KEGG" id="bany:112045157"/>
<dbReference type="InterPro" id="IPR018484">
    <property type="entry name" value="FGGY_N"/>
</dbReference>
<evidence type="ECO:0000313" key="19">
    <source>
        <dbReference type="RefSeq" id="XP_023937015.1"/>
    </source>
</evidence>
<organism evidence="18 19">
    <name type="scientific">Bicyclus anynana</name>
    <name type="common">Squinting bush brown butterfly</name>
    <dbReference type="NCBI Taxonomy" id="110368"/>
    <lineage>
        <taxon>Eukaryota</taxon>
        <taxon>Metazoa</taxon>
        <taxon>Ecdysozoa</taxon>
        <taxon>Arthropoda</taxon>
        <taxon>Hexapoda</taxon>
        <taxon>Insecta</taxon>
        <taxon>Pterygota</taxon>
        <taxon>Neoptera</taxon>
        <taxon>Endopterygota</taxon>
        <taxon>Lepidoptera</taxon>
        <taxon>Glossata</taxon>
        <taxon>Ditrysia</taxon>
        <taxon>Papilionoidea</taxon>
        <taxon>Nymphalidae</taxon>
        <taxon>Satyrinae</taxon>
        <taxon>Satyrini</taxon>
        <taxon>Mycalesina</taxon>
        <taxon>Bicyclus</taxon>
    </lineage>
</organism>
<dbReference type="InterPro" id="IPR000577">
    <property type="entry name" value="Carb_kinase_FGGY"/>
</dbReference>
<evidence type="ECO:0000256" key="4">
    <source>
        <dbReference type="ARBA" id="ARBA00012099"/>
    </source>
</evidence>
<dbReference type="InterPro" id="IPR018483">
    <property type="entry name" value="Carb_kinase_FGGY_CS"/>
</dbReference>
<dbReference type="AlphaFoldDB" id="A0A6J1N2A4"/>
<dbReference type="InterPro" id="IPR037444">
    <property type="entry name" value="GK5"/>
</dbReference>
<dbReference type="PANTHER" id="PTHR10196">
    <property type="entry name" value="SUGAR KINASE"/>
    <property type="match status" value="1"/>
</dbReference>
<evidence type="ECO:0000256" key="12">
    <source>
        <dbReference type="ARBA" id="ARBA00045165"/>
    </source>
</evidence>
<dbReference type="PROSITE" id="PS00445">
    <property type="entry name" value="FGGY_KINASES_2"/>
    <property type="match status" value="1"/>
</dbReference>
<dbReference type="EC" id="2.7.1.30" evidence="4"/>
<dbReference type="GO" id="GO:0019563">
    <property type="term" value="P:glycerol catabolic process"/>
    <property type="evidence" value="ECO:0007669"/>
    <property type="project" value="UniProtKB-UniPathway"/>
</dbReference>
<dbReference type="GO" id="GO:0005524">
    <property type="term" value="F:ATP binding"/>
    <property type="evidence" value="ECO:0007669"/>
    <property type="project" value="UniProtKB-KW"/>
</dbReference>
<keyword evidence="5" id="KW-0963">Cytoplasm</keyword>
<dbReference type="Pfam" id="PF00370">
    <property type="entry name" value="FGGY_N"/>
    <property type="match status" value="1"/>
</dbReference>
<evidence type="ECO:0000256" key="5">
    <source>
        <dbReference type="ARBA" id="ARBA00022490"/>
    </source>
</evidence>
<evidence type="ECO:0000259" key="17">
    <source>
        <dbReference type="Pfam" id="PF02782"/>
    </source>
</evidence>
<sequence>MEEKYILTLDIGTTTIRSVIYNSRTEIVGKAVDQVVLHYPIPGYVEIDPDELWKSIVGVVDTALQNAKLSAAQITAMGISTQRSTFITWSRQTGKPFHRFITWKDLRADELVKEWNDSYTWRLIKVGSYVLYMLSRSKRFRAGSVLKFTNNQTTMRLNWVLHNIQEFKSAVQKNDAMFGTLDTWLLYKITGNKIHMSDVSSASATGFFDPFTMQWAGWAMSLFGIPMGALPTVVDTAGDHFTSTSPELWGSAIPIRSCIADQTASMWGSCCFNVGDIKLTMGTGTFFNINTGRSPHASASGLYPVVGWRLGDEIVFSAEGANNDTASIIKWAQNIGLFDNPQDTADIAMSVPDTDGVFFIPAFSGLGPPYNDFTAASGFVGMKPSTTKAHLVRAVLESLAFRTAQLYTCVLSETSYNFSTIRLDGGVSNNDFVVQLVADLTGLKVERPVQVEMSSLGCAHIVGFQLGIFKSKDELKSLRKIGTVFTPRPQVKKSYEKIVTRWEDAVKRMCGWYLGSKSSQSQNSVHDSSNSVTPQNSFKVTKLKRNSSAK</sequence>
<dbReference type="FunFam" id="3.30.420.40:FF:000104">
    <property type="entry name" value="putative glycerol kinase 5"/>
    <property type="match status" value="1"/>
</dbReference>
<gene>
    <name evidence="19" type="primary">LOC112045157</name>
</gene>
<evidence type="ECO:0000256" key="7">
    <source>
        <dbReference type="ARBA" id="ARBA00022741"/>
    </source>
</evidence>
<evidence type="ECO:0000256" key="10">
    <source>
        <dbReference type="ARBA" id="ARBA00022840"/>
    </source>
</evidence>
<evidence type="ECO:0000256" key="6">
    <source>
        <dbReference type="ARBA" id="ARBA00022679"/>
    </source>
</evidence>
<evidence type="ECO:0000256" key="15">
    <source>
        <dbReference type="SAM" id="MobiDB-lite"/>
    </source>
</evidence>
<dbReference type="Proteomes" id="UP001652582">
    <property type="component" value="Chromosome 20"/>
</dbReference>
<proteinExistence type="inferred from homology"/>
<feature type="compositionally biased region" description="Low complexity" evidence="15">
    <location>
        <begin position="517"/>
        <end position="532"/>
    </location>
</feature>
<evidence type="ECO:0000256" key="13">
    <source>
        <dbReference type="ARBA" id="ARBA00047192"/>
    </source>
</evidence>
<evidence type="ECO:0000259" key="16">
    <source>
        <dbReference type="Pfam" id="PF00370"/>
    </source>
</evidence>
<dbReference type="GO" id="GO:0006641">
    <property type="term" value="P:triglyceride metabolic process"/>
    <property type="evidence" value="ECO:0007669"/>
    <property type="project" value="TreeGrafter"/>
</dbReference>
<dbReference type="Gene3D" id="3.30.420.40">
    <property type="match status" value="2"/>
</dbReference>
<keyword evidence="8 14" id="KW-0418">Kinase</keyword>
<dbReference type="GO" id="GO:0046167">
    <property type="term" value="P:glycerol-3-phosphate biosynthetic process"/>
    <property type="evidence" value="ECO:0007669"/>
    <property type="project" value="TreeGrafter"/>
</dbReference>
<dbReference type="GO" id="GO:0004370">
    <property type="term" value="F:glycerol kinase activity"/>
    <property type="evidence" value="ECO:0007669"/>
    <property type="project" value="UniProtKB-EC"/>
</dbReference>
<dbReference type="RefSeq" id="XP_023937015.1">
    <property type="nucleotide sequence ID" value="XM_024081247.2"/>
</dbReference>
<evidence type="ECO:0000256" key="1">
    <source>
        <dbReference type="ARBA" id="ARBA00004496"/>
    </source>
</evidence>
<evidence type="ECO:0000256" key="3">
    <source>
        <dbReference type="ARBA" id="ARBA00009156"/>
    </source>
</evidence>
<evidence type="ECO:0000256" key="8">
    <source>
        <dbReference type="ARBA" id="ARBA00022777"/>
    </source>
</evidence>
<keyword evidence="18" id="KW-1185">Reference proteome</keyword>
<accession>A0A6J1N2A4</accession>
<reference evidence="19" key="1">
    <citation type="submission" date="2025-08" db="UniProtKB">
        <authorList>
            <consortium name="RefSeq"/>
        </authorList>
    </citation>
    <scope>IDENTIFICATION</scope>
</reference>
<dbReference type="InterPro" id="IPR043129">
    <property type="entry name" value="ATPase_NBD"/>
</dbReference>
<keyword evidence="10" id="KW-0067">ATP-binding</keyword>
<dbReference type="InterPro" id="IPR018485">
    <property type="entry name" value="FGGY_C"/>
</dbReference>
<feature type="domain" description="Carbohydrate kinase FGGY N-terminal" evidence="16">
    <location>
        <begin position="5"/>
        <end position="267"/>
    </location>
</feature>
<comment type="function">
    <text evidence="12">Skin-specific kinase that plays a key role in glycerol metabolism, catalyzing its phosphorylation to produce sn-glycerol 3-phosphate. Involved in skin-specific regulation of sterol regulatory element-binding protein (SREBP) processing and lipid biosynthesis.</text>
</comment>
<dbReference type="GO" id="GO:0005739">
    <property type="term" value="C:mitochondrion"/>
    <property type="evidence" value="ECO:0007669"/>
    <property type="project" value="TreeGrafter"/>
</dbReference>
<evidence type="ECO:0000256" key="14">
    <source>
        <dbReference type="RuleBase" id="RU003733"/>
    </source>
</evidence>
<dbReference type="GeneID" id="112045157"/>